<organism evidence="3 4">
    <name type="scientific">Marchantia polymorpha subsp. ruderalis</name>
    <dbReference type="NCBI Taxonomy" id="1480154"/>
    <lineage>
        <taxon>Eukaryota</taxon>
        <taxon>Viridiplantae</taxon>
        <taxon>Streptophyta</taxon>
        <taxon>Embryophyta</taxon>
        <taxon>Marchantiophyta</taxon>
        <taxon>Marchantiopsida</taxon>
        <taxon>Marchantiidae</taxon>
        <taxon>Marchantiales</taxon>
        <taxon>Marchantiaceae</taxon>
        <taxon>Marchantia</taxon>
    </lineage>
</organism>
<keyword evidence="4" id="KW-1185">Reference proteome</keyword>
<accession>A0A176W9H4</accession>
<name>A0A176W9H4_MARPO</name>
<reference evidence="5" key="3">
    <citation type="journal article" date="2020" name="Curr. Biol.">
        <title>Chromatin organization in early land plants reveals an ancestral association between H3K27me3, transposons, and constitutive heterochromatin.</title>
        <authorList>
            <person name="Montgomery S.A."/>
            <person name="Tanizawa Y."/>
            <person name="Galik B."/>
            <person name="Wang N."/>
            <person name="Ito T."/>
            <person name="Mochizuki T."/>
            <person name="Akimcheva S."/>
            <person name="Bowman J.L."/>
            <person name="Cognat V."/>
            <person name="Marechal-Drouard L."/>
            <person name="Ekker H."/>
            <person name="Hong S.F."/>
            <person name="Kohchi T."/>
            <person name="Lin S.S."/>
            <person name="Liu L.D."/>
            <person name="Nakamura Y."/>
            <person name="Valeeva L.R."/>
            <person name="Shakirov E.V."/>
            <person name="Shippen D.E."/>
            <person name="Wei W.L."/>
            <person name="Yagura M."/>
            <person name="Yamaoka S."/>
            <person name="Yamato K.T."/>
            <person name="Liu C."/>
            <person name="Berger F."/>
        </authorList>
    </citation>
    <scope>NUCLEOTIDE SEQUENCE [LARGE SCALE GENOMIC DNA]</scope>
    <source>
        <strain evidence="5">Tak-1</strain>
    </source>
</reference>
<dbReference type="Pfam" id="PF02458">
    <property type="entry name" value="Transferase"/>
    <property type="match status" value="1"/>
</dbReference>
<dbReference type="Proteomes" id="UP000077202">
    <property type="component" value="Unassembled WGS sequence"/>
</dbReference>
<dbReference type="GO" id="GO:0016740">
    <property type="term" value="F:transferase activity"/>
    <property type="evidence" value="ECO:0007669"/>
    <property type="project" value="UniProtKB-KW"/>
</dbReference>
<reference evidence="2" key="2">
    <citation type="journal article" date="2019" name="Curr. Biol.">
        <title>Chromatin organization in early land plants reveals an ancestral association between H3K27me3, transposons, and constitutive heterochromatin.</title>
        <authorList>
            <person name="Montgomery S.A."/>
            <person name="Tanizawa Y."/>
            <person name="Galik B."/>
            <person name="Wang N."/>
            <person name="Ito T."/>
            <person name="Mochizuki T."/>
            <person name="Akimcheva S."/>
            <person name="Bowman J."/>
            <person name="Cognat V."/>
            <person name="Drouard L."/>
            <person name="Ekker H."/>
            <person name="Houng S."/>
            <person name="Kohchi T."/>
            <person name="Lin S."/>
            <person name="Liu L.D."/>
            <person name="Nakamura Y."/>
            <person name="Valeeva L.R."/>
            <person name="Shakirov E.V."/>
            <person name="Shippen D.E."/>
            <person name="Wei W."/>
            <person name="Yagura M."/>
            <person name="Yamaoka S."/>
            <person name="Yamato K.T."/>
            <person name="Liu C."/>
            <person name="Berger F."/>
        </authorList>
    </citation>
    <scope>NUCLEOTIDE SEQUENCE [LARGE SCALE GENOMIC DNA]</scope>
    <source>
        <strain evidence="2">Tak-1</strain>
    </source>
</reference>
<sequence>MSPAAISDPKWTTVSRRLVKPDVGRDPECMELTPLDFLFTDLFSSYLFLYKRGSEGAEIGALDVDGLIRSLSKTLVHFYPLAGRLIKNPEDGSVRLHCNDAGAVWIHKRYDGLLSDVLDESNFQPDERFSGLADTIPRDQEVYDPSGRPALIVQVAEFQCGTTVLSPSWSHMVADGFSALHFLKSWAEISRGESISLVPNHNRSLLAVKKACKPAEDCSSLRSLNLTPQTACRKLAYSKRRIEELKAEARGDGDGGARLSTASCFLGHLWRETLRAHDDLEPSRRSQVIILVDCRSRIQDFPAGFFGNCLAMASVGANVGDLLSKPLQFAASAVHEAMRTVDEDTIGQLIASLFRDPLCLLAEPFDTTHTLSCSWMMRFPFYELDFGSGIPTNILRNIPSRTIVEMFYVFPRSPASSGPGDLVLVAEGDGRILSKFGDDQ</sequence>
<dbReference type="EMBL" id="AP019870">
    <property type="protein sequence ID" value="BBN10370.1"/>
    <property type="molecule type" value="Genomic_DNA"/>
</dbReference>
<dbReference type="PANTHER" id="PTHR31896">
    <property type="entry name" value="FAMILY REGULATORY PROTEIN, PUTATIVE (AFU_ORTHOLOGUE AFUA_3G14730)-RELATED"/>
    <property type="match status" value="1"/>
</dbReference>
<proteinExistence type="predicted"/>
<dbReference type="Proteomes" id="UP001162541">
    <property type="component" value="Chromosome 5"/>
</dbReference>
<evidence type="ECO:0000313" key="4">
    <source>
        <dbReference type="Proteomes" id="UP000077202"/>
    </source>
</evidence>
<evidence type="ECO:0000313" key="2">
    <source>
        <dbReference type="EMBL" id="BBN10370.1"/>
    </source>
</evidence>
<reference evidence="3 4" key="1">
    <citation type="submission" date="2016-03" db="EMBL/GenBank/DDBJ databases">
        <title>Mechanisms controlling the formation of the plant cell surface in tip-growing cells are functionally conserved among land plants.</title>
        <authorList>
            <person name="Honkanen S."/>
            <person name="Jones V.A."/>
            <person name="Morieri G."/>
            <person name="Champion C."/>
            <person name="Hetherington A.J."/>
            <person name="Kelly S."/>
            <person name="Saint-Marcoux D."/>
            <person name="Proust H."/>
            <person name="Prescott H."/>
            <person name="Dolan L."/>
        </authorList>
    </citation>
    <scope>NUCLEOTIDE SEQUENCE [LARGE SCALE GENOMIC DNA]</scope>
    <source>
        <strain evidence="4">cv. Tak-1 and cv. Tak-2</strain>
        <tissue evidence="3">Whole gametophyte</tissue>
    </source>
</reference>
<dbReference type="AlphaFoldDB" id="A0A176W9H4"/>
<dbReference type="InterPro" id="IPR051283">
    <property type="entry name" value="Sec_Metabolite_Acyltrans"/>
</dbReference>
<dbReference type="EMBL" id="LVLJ01001430">
    <property type="protein sequence ID" value="OAE29737.1"/>
    <property type="molecule type" value="Genomic_DNA"/>
</dbReference>
<dbReference type="InterPro" id="IPR023213">
    <property type="entry name" value="CAT-like_dom_sf"/>
</dbReference>
<dbReference type="PANTHER" id="PTHR31896:SF64">
    <property type="entry name" value="TRICHOTHECENE 3-O-ACETYLTRANSFERASE"/>
    <property type="match status" value="1"/>
</dbReference>
<keyword evidence="1" id="KW-0808">Transferase</keyword>
<dbReference type="Gene3D" id="3.30.559.10">
    <property type="entry name" value="Chloramphenicol acetyltransferase-like domain"/>
    <property type="match status" value="2"/>
</dbReference>
<evidence type="ECO:0000313" key="5">
    <source>
        <dbReference type="Proteomes" id="UP001162541"/>
    </source>
</evidence>
<protein>
    <submittedName>
        <fullName evidence="3">Uncharacterized protein</fullName>
    </submittedName>
</protein>
<evidence type="ECO:0000313" key="3">
    <source>
        <dbReference type="EMBL" id="OAE29737.1"/>
    </source>
</evidence>
<evidence type="ECO:0000256" key="1">
    <source>
        <dbReference type="ARBA" id="ARBA00022679"/>
    </source>
</evidence>
<gene>
    <name evidence="3" type="ORF">AXG93_3884s1330</name>
    <name evidence="2" type="ORF">Mp_5g03000</name>
</gene>